<dbReference type="GO" id="GO:0035435">
    <property type="term" value="P:phosphate ion transmembrane transport"/>
    <property type="evidence" value="ECO:0007669"/>
    <property type="project" value="TreeGrafter"/>
</dbReference>
<feature type="non-terminal residue" evidence="6">
    <location>
        <position position="1"/>
    </location>
</feature>
<dbReference type="InterPro" id="IPR036259">
    <property type="entry name" value="MFS_trans_sf"/>
</dbReference>
<protein>
    <submittedName>
        <fullName evidence="6">MFS domain-containing protein</fullName>
    </submittedName>
</protein>
<evidence type="ECO:0000256" key="1">
    <source>
        <dbReference type="ARBA" id="ARBA00004127"/>
    </source>
</evidence>
<dbReference type="PANTHER" id="PTHR43826:SF3">
    <property type="entry name" value="GLUCOSE-6-PHOSPHATE EXCHANGER SLC37A4"/>
    <property type="match status" value="1"/>
</dbReference>
<name>A0A6A0AKA9_HAELA</name>
<feature type="non-terminal residue" evidence="6">
    <location>
        <position position="105"/>
    </location>
</feature>
<dbReference type="Proteomes" id="UP000485058">
    <property type="component" value="Unassembled WGS sequence"/>
</dbReference>
<organism evidence="6 7">
    <name type="scientific">Haematococcus lacustris</name>
    <name type="common">Green alga</name>
    <name type="synonym">Haematococcus pluvialis</name>
    <dbReference type="NCBI Taxonomy" id="44745"/>
    <lineage>
        <taxon>Eukaryota</taxon>
        <taxon>Viridiplantae</taxon>
        <taxon>Chlorophyta</taxon>
        <taxon>core chlorophytes</taxon>
        <taxon>Chlorophyceae</taxon>
        <taxon>CS clade</taxon>
        <taxon>Chlamydomonadales</taxon>
        <taxon>Haematococcaceae</taxon>
        <taxon>Haematococcus</taxon>
    </lineage>
</organism>
<dbReference type="EMBL" id="BLLF01008467">
    <property type="protein sequence ID" value="GFH33389.1"/>
    <property type="molecule type" value="Genomic_DNA"/>
</dbReference>
<dbReference type="GO" id="GO:0061513">
    <property type="term" value="F:glucose 6-phosphate:phosphate antiporter activity"/>
    <property type="evidence" value="ECO:0007669"/>
    <property type="project" value="TreeGrafter"/>
</dbReference>
<proteinExistence type="predicted"/>
<keyword evidence="2 5" id="KW-0812">Transmembrane</keyword>
<reference evidence="6 7" key="1">
    <citation type="submission" date="2020-02" db="EMBL/GenBank/DDBJ databases">
        <title>Draft genome sequence of Haematococcus lacustris strain NIES-144.</title>
        <authorList>
            <person name="Morimoto D."/>
            <person name="Nakagawa S."/>
            <person name="Yoshida T."/>
            <person name="Sawayama S."/>
        </authorList>
    </citation>
    <scope>NUCLEOTIDE SEQUENCE [LARGE SCALE GENOMIC DNA]</scope>
    <source>
        <strain evidence="6 7">NIES-144</strain>
    </source>
</reference>
<keyword evidence="4 5" id="KW-0472">Membrane</keyword>
<evidence type="ECO:0000256" key="4">
    <source>
        <dbReference type="ARBA" id="ARBA00023136"/>
    </source>
</evidence>
<evidence type="ECO:0000256" key="2">
    <source>
        <dbReference type="ARBA" id="ARBA00022692"/>
    </source>
</evidence>
<dbReference type="Gene3D" id="1.20.1250.20">
    <property type="entry name" value="MFS general substrate transporter like domains"/>
    <property type="match status" value="1"/>
</dbReference>
<dbReference type="GO" id="GO:0012505">
    <property type="term" value="C:endomembrane system"/>
    <property type="evidence" value="ECO:0007669"/>
    <property type="project" value="UniProtKB-SubCell"/>
</dbReference>
<comment type="caution">
    <text evidence="6">The sequence shown here is derived from an EMBL/GenBank/DDBJ whole genome shotgun (WGS) entry which is preliminary data.</text>
</comment>
<dbReference type="AlphaFoldDB" id="A0A6A0AKA9"/>
<comment type="subcellular location">
    <subcellularLocation>
        <location evidence="1">Endomembrane system</location>
        <topology evidence="1">Multi-pass membrane protein</topology>
    </subcellularLocation>
</comment>
<feature type="transmembrane region" description="Helical" evidence="5">
    <location>
        <begin position="79"/>
        <end position="104"/>
    </location>
</feature>
<sequence length="105" mass="10989">QEGPTRRESHIYTQVGGTLAGVLSDRHIRGAEASNAARVADGQPLAGSVGRRVQVAMMYVVGVVGVLAALKAVPPEARWLQWLVVAALGFCIYGPHVLIGLCGAE</sequence>
<dbReference type="GO" id="GO:0016020">
    <property type="term" value="C:membrane"/>
    <property type="evidence" value="ECO:0007669"/>
    <property type="project" value="UniProtKB-ARBA"/>
</dbReference>
<evidence type="ECO:0000256" key="3">
    <source>
        <dbReference type="ARBA" id="ARBA00022989"/>
    </source>
</evidence>
<gene>
    <name evidence="6" type="ORF">HaLaN_32757</name>
</gene>
<keyword evidence="3 5" id="KW-1133">Transmembrane helix</keyword>
<feature type="transmembrane region" description="Helical" evidence="5">
    <location>
        <begin position="55"/>
        <end position="73"/>
    </location>
</feature>
<evidence type="ECO:0000313" key="7">
    <source>
        <dbReference type="Proteomes" id="UP000485058"/>
    </source>
</evidence>
<accession>A0A6A0AKA9</accession>
<keyword evidence="7" id="KW-1185">Reference proteome</keyword>
<evidence type="ECO:0000256" key="5">
    <source>
        <dbReference type="SAM" id="Phobius"/>
    </source>
</evidence>
<dbReference type="PANTHER" id="PTHR43826">
    <property type="entry name" value="GLUCOSE-6-PHOSPHATE EXCHANGER SLC37A4"/>
    <property type="match status" value="1"/>
</dbReference>
<evidence type="ECO:0000313" key="6">
    <source>
        <dbReference type="EMBL" id="GFH33389.1"/>
    </source>
</evidence>
<dbReference type="InterPro" id="IPR051337">
    <property type="entry name" value="OPA_Antiporter"/>
</dbReference>